<feature type="compositionally biased region" description="Acidic residues" evidence="1">
    <location>
        <begin position="148"/>
        <end position="159"/>
    </location>
</feature>
<dbReference type="PANTHER" id="PTHR11370">
    <property type="entry name" value="DNA-REPAIR PROTEIN XRCC1"/>
    <property type="match status" value="1"/>
</dbReference>
<name>A0A922SJT4_SPOEX</name>
<dbReference type="Proteomes" id="UP000814243">
    <property type="component" value="Unassembled WGS sequence"/>
</dbReference>
<dbReference type="SUPFAM" id="SSF52113">
    <property type="entry name" value="BRCT domain"/>
    <property type="match status" value="1"/>
</dbReference>
<gene>
    <name evidence="3" type="ORF">HF086_002944</name>
</gene>
<dbReference type="GO" id="GO:0005634">
    <property type="term" value="C:nucleus"/>
    <property type="evidence" value="ECO:0007669"/>
    <property type="project" value="TreeGrafter"/>
</dbReference>
<feature type="region of interest" description="Disordered" evidence="1">
    <location>
        <begin position="108"/>
        <end position="171"/>
    </location>
</feature>
<dbReference type="PANTHER" id="PTHR11370:SF5">
    <property type="entry name" value="DNA REPAIR PROTEIN XRCC1"/>
    <property type="match status" value="1"/>
</dbReference>
<dbReference type="AlphaFoldDB" id="A0A922SJT4"/>
<dbReference type="GO" id="GO:0006284">
    <property type="term" value="P:base-excision repair"/>
    <property type="evidence" value="ECO:0007669"/>
    <property type="project" value="TreeGrafter"/>
</dbReference>
<dbReference type="PROSITE" id="PS50172">
    <property type="entry name" value="BRCT"/>
    <property type="match status" value="1"/>
</dbReference>
<dbReference type="Pfam" id="PF00533">
    <property type="entry name" value="BRCT"/>
    <property type="match status" value="1"/>
</dbReference>
<proteinExistence type="predicted"/>
<evidence type="ECO:0000313" key="3">
    <source>
        <dbReference type="EMBL" id="KAH9639799.1"/>
    </source>
</evidence>
<evidence type="ECO:0000259" key="2">
    <source>
        <dbReference type="PROSITE" id="PS50172"/>
    </source>
</evidence>
<organism evidence="3 4">
    <name type="scientific">Spodoptera exigua</name>
    <name type="common">Beet armyworm</name>
    <name type="synonym">Noctua fulgens</name>
    <dbReference type="NCBI Taxonomy" id="7107"/>
    <lineage>
        <taxon>Eukaryota</taxon>
        <taxon>Metazoa</taxon>
        <taxon>Ecdysozoa</taxon>
        <taxon>Arthropoda</taxon>
        <taxon>Hexapoda</taxon>
        <taxon>Insecta</taxon>
        <taxon>Pterygota</taxon>
        <taxon>Neoptera</taxon>
        <taxon>Endopterygota</taxon>
        <taxon>Lepidoptera</taxon>
        <taxon>Glossata</taxon>
        <taxon>Ditrysia</taxon>
        <taxon>Noctuoidea</taxon>
        <taxon>Noctuidae</taxon>
        <taxon>Amphipyrinae</taxon>
        <taxon>Spodoptera</taxon>
    </lineage>
</organism>
<dbReference type="SMART" id="SM00292">
    <property type="entry name" value="BRCT"/>
    <property type="match status" value="1"/>
</dbReference>
<accession>A0A922SJT4</accession>
<feature type="domain" description="BRCT" evidence="2">
    <location>
        <begin position="7"/>
        <end position="99"/>
    </location>
</feature>
<reference evidence="3" key="1">
    <citation type="journal article" date="2021" name="G3 (Bethesda)">
        <title>Genome and transcriptome analysis of the beet armyworm Spodoptera exigua reveals targets for pest control. .</title>
        <authorList>
            <person name="Simon S."/>
            <person name="Breeschoten T."/>
            <person name="Jansen H.J."/>
            <person name="Dirks R.P."/>
            <person name="Schranz M.E."/>
            <person name="Ros V.I.D."/>
        </authorList>
    </citation>
    <scope>NUCLEOTIDE SEQUENCE</scope>
    <source>
        <strain evidence="3">TB_SE_WUR_2020</strain>
    </source>
</reference>
<dbReference type="EMBL" id="JACEFF010000305">
    <property type="protein sequence ID" value="KAH9639799.1"/>
    <property type="molecule type" value="Genomic_DNA"/>
</dbReference>
<protein>
    <recommendedName>
        <fullName evidence="2">BRCT domain-containing protein</fullName>
    </recommendedName>
</protein>
<evidence type="ECO:0000313" key="4">
    <source>
        <dbReference type="Proteomes" id="UP000814243"/>
    </source>
</evidence>
<evidence type="ECO:0000256" key="1">
    <source>
        <dbReference type="SAM" id="MobiDB-lite"/>
    </source>
</evidence>
<sequence length="242" mass="25425">MDKLSVCADSLLSGATMVLSGYVNPRRAAVRRAALALGARVLPDWGPGCTHLICAFTKTPKLRAVRAAPGGADVPVARAEWLDECVARGRVLPWQWYATEPERLLPSAPLSPLSPLPPPRPDSEVLRDQKKRRTEPSASNKVELRDDSDSDGQATEDEAGPAPPAPPPLTGALPAFLDGCTFSLRAASAAAAPALARYVRAYGGELLDHTGGAAGGAHYELGARGAAWLARCHAAQALLPYP</sequence>
<dbReference type="InterPro" id="IPR001357">
    <property type="entry name" value="BRCT_dom"/>
</dbReference>
<dbReference type="Gene3D" id="3.40.50.10190">
    <property type="entry name" value="BRCT domain"/>
    <property type="match status" value="1"/>
</dbReference>
<comment type="caution">
    <text evidence="3">The sequence shown here is derived from an EMBL/GenBank/DDBJ whole genome shotgun (WGS) entry which is preliminary data.</text>
</comment>
<dbReference type="InterPro" id="IPR036420">
    <property type="entry name" value="BRCT_dom_sf"/>
</dbReference>